<dbReference type="Gene3D" id="3.40.50.300">
    <property type="entry name" value="P-loop containing nucleotide triphosphate hydrolases"/>
    <property type="match status" value="2"/>
</dbReference>
<feature type="region of interest" description="Disordered" evidence="1">
    <location>
        <begin position="386"/>
        <end position="412"/>
    </location>
</feature>
<reference evidence="2" key="1">
    <citation type="submission" date="2020-10" db="EMBL/GenBank/DDBJ databases">
        <title>Sequencing the genomes of 1000 actinobacteria strains.</title>
        <authorList>
            <person name="Klenk H.-P."/>
        </authorList>
    </citation>
    <scope>NUCLEOTIDE SEQUENCE</scope>
    <source>
        <strain evidence="2">DSM 46832</strain>
    </source>
</reference>
<accession>A0A927MCR3</accession>
<dbReference type="RefSeq" id="WP_192768865.1">
    <property type="nucleotide sequence ID" value="NZ_JADBEB010000001.1"/>
</dbReference>
<protein>
    <submittedName>
        <fullName evidence="2">Adenylylsulfate kinase-like enzyme</fullName>
    </submittedName>
</protein>
<evidence type="ECO:0000313" key="3">
    <source>
        <dbReference type="Proteomes" id="UP000649753"/>
    </source>
</evidence>
<comment type="caution">
    <text evidence="2">The sequence shown here is derived from an EMBL/GenBank/DDBJ whole genome shotgun (WGS) entry which is preliminary data.</text>
</comment>
<keyword evidence="2" id="KW-0808">Transferase</keyword>
<proteinExistence type="predicted"/>
<dbReference type="InterPro" id="IPR027417">
    <property type="entry name" value="P-loop_NTPase"/>
</dbReference>
<feature type="region of interest" description="Disordered" evidence="1">
    <location>
        <begin position="168"/>
        <end position="196"/>
    </location>
</feature>
<dbReference type="EMBL" id="JADBEB010000001">
    <property type="protein sequence ID" value="MBE1489383.1"/>
    <property type="molecule type" value="Genomic_DNA"/>
</dbReference>
<organism evidence="2 3">
    <name type="scientific">Plantactinospora soyae</name>
    <dbReference type="NCBI Taxonomy" id="1544732"/>
    <lineage>
        <taxon>Bacteria</taxon>
        <taxon>Bacillati</taxon>
        <taxon>Actinomycetota</taxon>
        <taxon>Actinomycetes</taxon>
        <taxon>Micromonosporales</taxon>
        <taxon>Micromonosporaceae</taxon>
        <taxon>Plantactinospora</taxon>
    </lineage>
</organism>
<gene>
    <name evidence="2" type="ORF">H4W31_005021</name>
</gene>
<evidence type="ECO:0000256" key="1">
    <source>
        <dbReference type="SAM" id="MobiDB-lite"/>
    </source>
</evidence>
<evidence type="ECO:0000313" key="2">
    <source>
        <dbReference type="EMBL" id="MBE1489383.1"/>
    </source>
</evidence>
<feature type="compositionally biased region" description="Pro residues" evidence="1">
    <location>
        <begin position="175"/>
        <end position="184"/>
    </location>
</feature>
<dbReference type="SUPFAM" id="SSF52540">
    <property type="entry name" value="P-loop containing nucleoside triphosphate hydrolases"/>
    <property type="match status" value="2"/>
</dbReference>
<dbReference type="AlphaFoldDB" id="A0A927MCR3"/>
<dbReference type="GO" id="GO:0016301">
    <property type="term" value="F:kinase activity"/>
    <property type="evidence" value="ECO:0007669"/>
    <property type="project" value="UniProtKB-KW"/>
</dbReference>
<sequence>MVTGDAIPVLWLCGPPGVGKTAVGWEIYSELVRSGVQTGYVDIDQLGMCYPEAAGDPARHRMKARNLDGVVAGYRAAGARCVVVSGVVDADHGVHRDELTHLTLTVCRLRAGEEELKRRFVGRQGHEKGLTNALLEAARLDAGAVAEVCVDTSGLTVPEVARRVRDRVDGWPVRSDPPGPPSAPEPAAHGHTVPKGAGADADPAGYVLWLCGATGVGKSTVGFQVYLKVLGAGLTAAYVDLDQLGFCGPTPAGHRVKAQNLAAVWRVYRDAGAQALVMVGPAEDGSALAGYADALAASTVTVCRLHAGRDQLTSRIMLRGQGRGNWSQPGDPLLGRPVPYLRQVADRAAREAETLERAGIGHRIDTDGQAVEDITDAVVARIGWPDRQRQATGPHSPVRSGISGDLIWPSTT</sequence>
<keyword evidence="3" id="KW-1185">Reference proteome</keyword>
<keyword evidence="2" id="KW-0418">Kinase</keyword>
<name>A0A927MCR3_9ACTN</name>
<dbReference type="Proteomes" id="UP000649753">
    <property type="component" value="Unassembled WGS sequence"/>
</dbReference>